<dbReference type="PANTHER" id="PTHR12226">
    <property type="entry name" value="MANNOSE-P-DOLICHOL UTILIZATION DEFECT 1 LEC35 -RELATED"/>
    <property type="match status" value="1"/>
</dbReference>
<reference evidence="10 12" key="1">
    <citation type="submission" date="2015-02" db="EMBL/GenBank/DDBJ databases">
        <authorList>
            <person name="Chooi Y.-H."/>
        </authorList>
    </citation>
    <scope>NUCLEOTIDE SEQUENCE [LARGE SCALE GENOMIC DNA]</scope>
    <source>
        <strain evidence="10">E3</strain>
    </source>
</reference>
<comment type="similarity">
    <text evidence="7 8">Belongs to the MPDU1 (TC 2.A.43.3) family.</text>
</comment>
<keyword evidence="3 8" id="KW-0812">Transmembrane</keyword>
<feature type="transmembrane region" description="Helical" evidence="9">
    <location>
        <begin position="130"/>
        <end position="151"/>
    </location>
</feature>
<evidence type="ECO:0000256" key="3">
    <source>
        <dbReference type="ARBA" id="ARBA00022692"/>
    </source>
</evidence>
<feature type="transmembrane region" description="Helical" evidence="9">
    <location>
        <begin position="105"/>
        <end position="123"/>
    </location>
</feature>
<feature type="transmembrane region" description="Helical" evidence="9">
    <location>
        <begin position="37"/>
        <end position="56"/>
    </location>
</feature>
<reference evidence="11 13" key="2">
    <citation type="submission" date="2018-03" db="EMBL/GenBank/DDBJ databases">
        <authorList>
            <person name="Fogelqvist J."/>
        </authorList>
    </citation>
    <scope>NUCLEOTIDE SEQUENCE [LARGE SCALE GENOMIC DNA]</scope>
</reference>
<dbReference type="OrthoDB" id="271506at2759"/>
<feature type="transmembrane region" description="Helical" evidence="9">
    <location>
        <begin position="211"/>
        <end position="239"/>
    </location>
</feature>
<protein>
    <recommendedName>
        <fullName evidence="8">Mannose-P-dolichol utilization defect 1 protein homolog</fullName>
    </recommendedName>
</protein>
<dbReference type="PIRSF" id="PIRSF023381">
    <property type="entry name" value="MannP-dilichol_defect-1p"/>
    <property type="match status" value="1"/>
</dbReference>
<dbReference type="EMBL" id="CDSF01000148">
    <property type="protein sequence ID" value="CEP03554.1"/>
    <property type="molecule type" value="Genomic_DNA"/>
</dbReference>
<evidence type="ECO:0000256" key="6">
    <source>
        <dbReference type="ARBA" id="ARBA00023136"/>
    </source>
</evidence>
<dbReference type="EMBL" id="OVEO01000001">
    <property type="protein sequence ID" value="SPQ93138.1"/>
    <property type="molecule type" value="Genomic_DNA"/>
</dbReference>
<comment type="subcellular location">
    <subcellularLocation>
        <location evidence="1 8">Membrane</location>
        <topology evidence="1 8">Multi-pass membrane protein</topology>
    </subcellularLocation>
</comment>
<dbReference type="PANTHER" id="PTHR12226:SF2">
    <property type="entry name" value="MANNOSE-P-DOLICHOL UTILIZATION DEFECT 1 PROTEIN"/>
    <property type="match status" value="1"/>
</dbReference>
<dbReference type="Pfam" id="PF04193">
    <property type="entry name" value="PQ-loop"/>
    <property type="match status" value="2"/>
</dbReference>
<dbReference type="OMA" id="WAERLFT"/>
<evidence type="ECO:0000313" key="13">
    <source>
        <dbReference type="Proteomes" id="UP000290189"/>
    </source>
</evidence>
<keyword evidence="2" id="KW-0813">Transport</keyword>
<accession>A0A0G4J851</accession>
<evidence type="ECO:0000256" key="5">
    <source>
        <dbReference type="ARBA" id="ARBA00022989"/>
    </source>
</evidence>
<organism evidence="10 12">
    <name type="scientific">Plasmodiophora brassicae</name>
    <name type="common">Clubroot disease agent</name>
    <dbReference type="NCBI Taxonomy" id="37360"/>
    <lineage>
        <taxon>Eukaryota</taxon>
        <taxon>Sar</taxon>
        <taxon>Rhizaria</taxon>
        <taxon>Endomyxa</taxon>
        <taxon>Phytomyxea</taxon>
        <taxon>Plasmodiophorida</taxon>
        <taxon>Plasmodiophoridae</taxon>
        <taxon>Plasmodiophora</taxon>
    </lineage>
</organism>
<evidence type="ECO:0000256" key="1">
    <source>
        <dbReference type="ARBA" id="ARBA00004141"/>
    </source>
</evidence>
<gene>
    <name evidence="10" type="ORF">PBRA_009439</name>
    <name evidence="11" type="ORF">PLBR_LOCUS353</name>
</gene>
<dbReference type="AlphaFoldDB" id="A0A0G4J851"/>
<keyword evidence="6 8" id="KW-0472">Membrane</keyword>
<evidence type="ECO:0000313" key="11">
    <source>
        <dbReference type="EMBL" id="SPQ93138.1"/>
    </source>
</evidence>
<evidence type="ECO:0000256" key="2">
    <source>
        <dbReference type="ARBA" id="ARBA00022448"/>
    </source>
</evidence>
<name>A0A0G4J851_PLABS</name>
<dbReference type="GO" id="GO:0016020">
    <property type="term" value="C:membrane"/>
    <property type="evidence" value="ECO:0007669"/>
    <property type="project" value="UniProtKB-SubCell"/>
</dbReference>
<evidence type="ECO:0000256" key="8">
    <source>
        <dbReference type="PIRNR" id="PIRNR023381"/>
    </source>
</evidence>
<dbReference type="STRING" id="37360.A0A0G4J851"/>
<keyword evidence="4" id="KW-0677">Repeat</keyword>
<evidence type="ECO:0000256" key="4">
    <source>
        <dbReference type="ARBA" id="ARBA00022737"/>
    </source>
</evidence>
<dbReference type="InterPro" id="IPR016817">
    <property type="entry name" value="MannP-dilichol_defect-1"/>
</dbReference>
<dbReference type="InterPro" id="IPR006603">
    <property type="entry name" value="PQ-loop_rpt"/>
</dbReference>
<dbReference type="SMART" id="SM00679">
    <property type="entry name" value="CTNS"/>
    <property type="match status" value="2"/>
</dbReference>
<keyword evidence="5 8" id="KW-1133">Transmembrane helix</keyword>
<dbReference type="Proteomes" id="UP000039324">
    <property type="component" value="Unassembled WGS sequence"/>
</dbReference>
<evidence type="ECO:0000256" key="7">
    <source>
        <dbReference type="ARBA" id="ARBA00038475"/>
    </source>
</evidence>
<keyword evidence="12" id="KW-1185">Reference proteome</keyword>
<sequence>MDVVRTVGQVARRAGLLPGSCYSAVIEQRQWTDRRCLTIAASKLIGFALITFSTILKLPQIVKILQSGTAQGLSPAMYALECYAYIVNIAFAVRTGMPFSSFGEGVFILLQNIVILLLIWTLSKGRRLSSLVAGSAALAGLAFALGADIVADSHLHLLRQTSPAVFCVAKLPQIVANFKNRGTGQLSLITQGLQWLGNLARIGTTFGDPGAFSWIVLGDFVLAFVLNGVLTSQILYYGFARSKTTKKD</sequence>
<evidence type="ECO:0000256" key="9">
    <source>
        <dbReference type="SAM" id="Phobius"/>
    </source>
</evidence>
<proteinExistence type="inferred from homology"/>
<evidence type="ECO:0000313" key="10">
    <source>
        <dbReference type="EMBL" id="CEP03554.1"/>
    </source>
</evidence>
<geneLocation type="mitochondrion" evidence="11"/>
<evidence type="ECO:0000313" key="12">
    <source>
        <dbReference type="Proteomes" id="UP000039324"/>
    </source>
</evidence>
<dbReference type="Gene3D" id="1.20.1280.290">
    <property type="match status" value="1"/>
</dbReference>
<keyword evidence="11" id="KW-0496">Mitochondrion</keyword>
<dbReference type="Proteomes" id="UP000290189">
    <property type="component" value="Unassembled WGS sequence"/>
</dbReference>